<dbReference type="InterPro" id="IPR033644">
    <property type="entry name" value="Ferrochelatase_C"/>
</dbReference>
<dbReference type="NCBIfam" id="TIGR00109">
    <property type="entry name" value="hemH"/>
    <property type="match status" value="1"/>
</dbReference>
<keyword evidence="4 7" id="KW-0456">Lyase</keyword>
<dbReference type="Proteomes" id="UP001589758">
    <property type="component" value="Unassembled WGS sequence"/>
</dbReference>
<dbReference type="EMBL" id="JBHLXE010000108">
    <property type="protein sequence ID" value="MFC0180757.1"/>
    <property type="molecule type" value="Genomic_DNA"/>
</dbReference>
<organism evidence="9 10">
    <name type="scientific">Thorsellia kenyensis</name>
    <dbReference type="NCBI Taxonomy" id="1549888"/>
    <lineage>
        <taxon>Bacteria</taxon>
        <taxon>Pseudomonadati</taxon>
        <taxon>Pseudomonadota</taxon>
        <taxon>Gammaproteobacteria</taxon>
        <taxon>Enterobacterales</taxon>
        <taxon>Thorselliaceae</taxon>
        <taxon>Thorsellia</taxon>
    </lineage>
</organism>
<evidence type="ECO:0000256" key="6">
    <source>
        <dbReference type="ARBA" id="ARBA00024536"/>
    </source>
</evidence>
<keyword evidence="10" id="KW-1185">Reference proteome</keyword>
<dbReference type="Gene3D" id="3.40.50.1400">
    <property type="match status" value="2"/>
</dbReference>
<dbReference type="PANTHER" id="PTHR11108">
    <property type="entry name" value="FERROCHELATASE"/>
    <property type="match status" value="1"/>
</dbReference>
<dbReference type="HAMAP" id="MF_00323">
    <property type="entry name" value="Ferrochelatase"/>
    <property type="match status" value="1"/>
</dbReference>
<evidence type="ECO:0000313" key="9">
    <source>
        <dbReference type="EMBL" id="MFC0180757.1"/>
    </source>
</evidence>
<protein>
    <recommendedName>
        <fullName evidence="7 8">Ferrochelatase</fullName>
        <ecNumber evidence="7 8">4.98.1.1</ecNumber>
    </recommendedName>
    <alternativeName>
        <fullName evidence="7">Heme synthase</fullName>
    </alternativeName>
    <alternativeName>
        <fullName evidence="7">Protoheme ferro-lyase</fullName>
    </alternativeName>
</protein>
<sequence>MSKNKQGILLVNLGTPDEPTAKAVSKYLKTFLSDSRVVDLPKFIWQPLLRGIILPIRSPKVAKLYASIWLDEGSPLYVYTKRQAQALAQKMPDIPVEFAFCYSNPTVKMAMDSLLDQGVNDILVLPLYPQYSCSTSAAVFDAVARSLQKRRAIPSLRFIRDYATFEPYIDALILSIKAHEMTHGRPEKLLFSLHGIPVRFAKQGDDYPIRCKATVDAVKKRLEEEDGWDPEIIQLTFQSKFGKEPWLTPATDASIESLAKNGVKHLQVICPGFTADCLETLEEISIGSKEIFEEHGGETFSYIPALNDSSEHINLLLELIKKNLSANT</sequence>
<accession>A0ABV6CCP3</accession>
<dbReference type="EC" id="4.98.1.1" evidence="7 8"/>
<comment type="catalytic activity">
    <reaction evidence="6">
        <text>Fe-coproporphyrin III + 2 H(+) = coproporphyrin III + Fe(2+)</text>
        <dbReference type="Rhea" id="RHEA:49572"/>
        <dbReference type="ChEBI" id="CHEBI:15378"/>
        <dbReference type="ChEBI" id="CHEBI:29033"/>
        <dbReference type="ChEBI" id="CHEBI:68438"/>
        <dbReference type="ChEBI" id="CHEBI:131725"/>
        <dbReference type="EC" id="4.99.1.9"/>
    </reaction>
    <physiologicalReaction direction="right-to-left" evidence="6">
        <dbReference type="Rhea" id="RHEA:49574"/>
    </physiologicalReaction>
</comment>
<comment type="function">
    <text evidence="7 8">Catalyzes the ferrous insertion into protoporphyrin IX.</text>
</comment>
<comment type="pathway">
    <text evidence="7 8">Porphyrin-containing compound metabolism; protoheme biosynthesis; protoheme from protoporphyrin-IX: step 1/1.</text>
</comment>
<dbReference type="Pfam" id="PF00762">
    <property type="entry name" value="Ferrochelatase"/>
    <property type="match status" value="1"/>
</dbReference>
<evidence type="ECO:0000256" key="1">
    <source>
        <dbReference type="ARBA" id="ARBA00007718"/>
    </source>
</evidence>
<evidence type="ECO:0000313" key="10">
    <source>
        <dbReference type="Proteomes" id="UP001589758"/>
    </source>
</evidence>
<evidence type="ECO:0000256" key="8">
    <source>
        <dbReference type="RuleBase" id="RU000607"/>
    </source>
</evidence>
<dbReference type="InterPro" id="IPR001015">
    <property type="entry name" value="Ferrochelatase"/>
</dbReference>
<dbReference type="SUPFAM" id="SSF53800">
    <property type="entry name" value="Chelatase"/>
    <property type="match status" value="1"/>
</dbReference>
<dbReference type="InterPro" id="IPR033659">
    <property type="entry name" value="Ferrochelatase_N"/>
</dbReference>
<gene>
    <name evidence="7 9" type="primary">hemH</name>
    <name evidence="9" type="ORF">ACFFIT_11810</name>
</gene>
<evidence type="ECO:0000256" key="5">
    <source>
        <dbReference type="ARBA" id="ARBA00023244"/>
    </source>
</evidence>
<keyword evidence="7 8" id="KW-0963">Cytoplasm</keyword>
<evidence type="ECO:0000256" key="7">
    <source>
        <dbReference type="HAMAP-Rule" id="MF_00323"/>
    </source>
</evidence>
<keyword evidence="3 7" id="KW-0350">Heme biosynthesis</keyword>
<dbReference type="CDD" id="cd03411">
    <property type="entry name" value="Ferrochelatase_N"/>
    <property type="match status" value="1"/>
</dbReference>
<keyword evidence="2 7" id="KW-0408">Iron</keyword>
<comment type="catalytic activity">
    <reaction evidence="7 8">
        <text>heme b + 2 H(+) = protoporphyrin IX + Fe(2+)</text>
        <dbReference type="Rhea" id="RHEA:22584"/>
        <dbReference type="ChEBI" id="CHEBI:15378"/>
        <dbReference type="ChEBI" id="CHEBI:29033"/>
        <dbReference type="ChEBI" id="CHEBI:57306"/>
        <dbReference type="ChEBI" id="CHEBI:60344"/>
        <dbReference type="EC" id="4.98.1.1"/>
    </reaction>
</comment>
<keyword evidence="5 7" id="KW-0627">Porphyrin biosynthesis</keyword>
<feature type="binding site" evidence="7">
    <location>
        <position position="279"/>
    </location>
    <ligand>
        <name>Fe(2+)</name>
        <dbReference type="ChEBI" id="CHEBI:29033"/>
    </ligand>
</feature>
<keyword evidence="7" id="KW-0479">Metal-binding</keyword>
<proteinExistence type="inferred from homology"/>
<name>A0ABV6CCP3_9GAMM</name>
<comment type="subcellular location">
    <subcellularLocation>
        <location evidence="7 8">Cytoplasm</location>
    </subcellularLocation>
</comment>
<dbReference type="PANTHER" id="PTHR11108:SF1">
    <property type="entry name" value="FERROCHELATASE, MITOCHONDRIAL"/>
    <property type="match status" value="1"/>
</dbReference>
<comment type="similarity">
    <text evidence="1 7 8">Belongs to the ferrochelatase family.</text>
</comment>
<dbReference type="RefSeq" id="WP_385878158.1">
    <property type="nucleotide sequence ID" value="NZ_JBHLXE010000108.1"/>
</dbReference>
<dbReference type="InterPro" id="IPR019772">
    <property type="entry name" value="Ferrochelatase_AS"/>
</dbReference>
<dbReference type="PROSITE" id="PS00534">
    <property type="entry name" value="FERROCHELATASE"/>
    <property type="match status" value="1"/>
</dbReference>
<evidence type="ECO:0000256" key="3">
    <source>
        <dbReference type="ARBA" id="ARBA00023133"/>
    </source>
</evidence>
<dbReference type="CDD" id="cd00419">
    <property type="entry name" value="Ferrochelatase_C"/>
    <property type="match status" value="1"/>
</dbReference>
<evidence type="ECO:0000256" key="2">
    <source>
        <dbReference type="ARBA" id="ARBA00023004"/>
    </source>
</evidence>
<comment type="caution">
    <text evidence="9">The sequence shown here is derived from an EMBL/GenBank/DDBJ whole genome shotgun (WGS) entry which is preliminary data.</text>
</comment>
<feature type="binding site" evidence="7">
    <location>
        <position position="194"/>
    </location>
    <ligand>
        <name>Fe(2+)</name>
        <dbReference type="ChEBI" id="CHEBI:29033"/>
    </ligand>
</feature>
<reference evidence="9 10" key="1">
    <citation type="submission" date="2024-09" db="EMBL/GenBank/DDBJ databases">
        <authorList>
            <person name="Sun Q."/>
            <person name="Mori K."/>
        </authorList>
    </citation>
    <scope>NUCLEOTIDE SEQUENCE [LARGE SCALE GENOMIC DNA]</scope>
    <source>
        <strain evidence="9 10">CCM 8545</strain>
    </source>
</reference>
<evidence type="ECO:0000256" key="4">
    <source>
        <dbReference type="ARBA" id="ARBA00023239"/>
    </source>
</evidence>